<keyword evidence="3" id="KW-1185">Reference proteome</keyword>
<dbReference type="Proteomes" id="UP001163846">
    <property type="component" value="Unassembled WGS sequence"/>
</dbReference>
<comment type="caution">
    <text evidence="2">The sequence shown here is derived from an EMBL/GenBank/DDBJ whole genome shotgun (WGS) entry which is preliminary data.</text>
</comment>
<gene>
    <name evidence="2" type="ORF">F5878DRAFT_434742</name>
</gene>
<evidence type="ECO:0000256" key="1">
    <source>
        <dbReference type="SAM" id="MobiDB-lite"/>
    </source>
</evidence>
<feature type="region of interest" description="Disordered" evidence="1">
    <location>
        <begin position="1"/>
        <end position="21"/>
    </location>
</feature>
<dbReference type="EMBL" id="MU806825">
    <property type="protein sequence ID" value="KAJ3832884.1"/>
    <property type="molecule type" value="Genomic_DNA"/>
</dbReference>
<feature type="compositionally biased region" description="Basic and acidic residues" evidence="1">
    <location>
        <begin position="10"/>
        <end position="19"/>
    </location>
</feature>
<evidence type="ECO:0008006" key="4">
    <source>
        <dbReference type="Google" id="ProtNLM"/>
    </source>
</evidence>
<evidence type="ECO:0000313" key="3">
    <source>
        <dbReference type="Proteomes" id="UP001163846"/>
    </source>
</evidence>
<protein>
    <recommendedName>
        <fullName evidence="4">F-box domain-containing protein</fullName>
    </recommendedName>
</protein>
<sequence length="242" mass="27509">MDATTEIPPDDVRPARLEPSKPPMIRNDLKRLRHGEPVVDSQRTTSSFSPIRLLSMEILQLVFLFAASHQPHEYATYLKWSASPRRKQSWAGALSLTWVCSWWQKVALSYPTIWRSIHIDVSQFSPKGSDNQLFFVVFVGECLRRSGPCLALDIGLNLNVDIGNFRFHKSNEGLGLCDLRGVFDTLAFFAGRWRRIEISSEFSNSFHNLNRNTSDQHGCLQSHYSNDHSSSRVRASLSSLSI</sequence>
<dbReference type="AlphaFoldDB" id="A0AA38NYB8"/>
<organism evidence="2 3">
    <name type="scientific">Lentinula raphanica</name>
    <dbReference type="NCBI Taxonomy" id="153919"/>
    <lineage>
        <taxon>Eukaryota</taxon>
        <taxon>Fungi</taxon>
        <taxon>Dikarya</taxon>
        <taxon>Basidiomycota</taxon>
        <taxon>Agaricomycotina</taxon>
        <taxon>Agaricomycetes</taxon>
        <taxon>Agaricomycetidae</taxon>
        <taxon>Agaricales</taxon>
        <taxon>Marasmiineae</taxon>
        <taxon>Omphalotaceae</taxon>
        <taxon>Lentinula</taxon>
    </lineage>
</organism>
<reference evidence="2" key="1">
    <citation type="submission" date="2022-08" db="EMBL/GenBank/DDBJ databases">
        <authorList>
            <consortium name="DOE Joint Genome Institute"/>
            <person name="Min B."/>
            <person name="Riley R."/>
            <person name="Sierra-Patev S."/>
            <person name="Naranjo-Ortiz M."/>
            <person name="Looney B."/>
            <person name="Konkel Z."/>
            <person name="Slot J.C."/>
            <person name="Sakamoto Y."/>
            <person name="Steenwyk J.L."/>
            <person name="Rokas A."/>
            <person name="Carro J."/>
            <person name="Camarero S."/>
            <person name="Ferreira P."/>
            <person name="Molpeceres G."/>
            <person name="Ruiz-Duenas F.J."/>
            <person name="Serrano A."/>
            <person name="Henrissat B."/>
            <person name="Drula E."/>
            <person name="Hughes K.W."/>
            <person name="Mata J.L."/>
            <person name="Ishikawa N.K."/>
            <person name="Vargas-Isla R."/>
            <person name="Ushijima S."/>
            <person name="Smith C.A."/>
            <person name="Ahrendt S."/>
            <person name="Andreopoulos W."/>
            <person name="He G."/>
            <person name="Labutti K."/>
            <person name="Lipzen A."/>
            <person name="Ng V."/>
            <person name="Sandor L."/>
            <person name="Barry K."/>
            <person name="Martinez A.T."/>
            <person name="Xiao Y."/>
            <person name="Gibbons J.G."/>
            <person name="Terashima K."/>
            <person name="Hibbett D.S."/>
            <person name="Grigoriev I.V."/>
        </authorList>
    </citation>
    <scope>NUCLEOTIDE SEQUENCE</scope>
    <source>
        <strain evidence="2">TFB9207</strain>
    </source>
</reference>
<name>A0AA38NYB8_9AGAR</name>
<evidence type="ECO:0000313" key="2">
    <source>
        <dbReference type="EMBL" id="KAJ3832884.1"/>
    </source>
</evidence>
<accession>A0AA38NYB8</accession>
<proteinExistence type="predicted"/>